<feature type="chain" id="PRO_5044802859" evidence="1">
    <location>
        <begin position="23"/>
        <end position="125"/>
    </location>
</feature>
<keyword evidence="3" id="KW-1185">Reference proteome</keyword>
<evidence type="ECO:0000313" key="2">
    <source>
        <dbReference type="EMBL" id="MFH4983171.1"/>
    </source>
</evidence>
<proteinExistence type="predicted"/>
<evidence type="ECO:0000256" key="1">
    <source>
        <dbReference type="SAM" id="SignalP"/>
    </source>
</evidence>
<reference evidence="2 3" key="1">
    <citation type="submission" date="2024-08" db="EMBL/GenBank/DDBJ databases">
        <title>Gnathostoma spinigerum genome.</title>
        <authorList>
            <person name="Gonzalez-Bertolin B."/>
            <person name="Monzon S."/>
            <person name="Zaballos A."/>
            <person name="Jimenez P."/>
            <person name="Dekumyoy P."/>
            <person name="Varona S."/>
            <person name="Cuesta I."/>
            <person name="Sumanam S."/>
            <person name="Adisakwattana P."/>
            <person name="Gasser R.B."/>
            <person name="Hernandez-Gonzalez A."/>
            <person name="Young N.D."/>
            <person name="Perteguer M.J."/>
        </authorList>
    </citation>
    <scope>NUCLEOTIDE SEQUENCE [LARGE SCALE GENOMIC DNA]</scope>
    <source>
        <strain evidence="2">AL3</strain>
        <tissue evidence="2">Liver</tissue>
    </source>
</reference>
<gene>
    <name evidence="2" type="ORF">AB6A40_009880</name>
</gene>
<evidence type="ECO:0000313" key="3">
    <source>
        <dbReference type="Proteomes" id="UP001608902"/>
    </source>
</evidence>
<feature type="signal peptide" evidence="1">
    <location>
        <begin position="1"/>
        <end position="22"/>
    </location>
</feature>
<dbReference type="AlphaFoldDB" id="A0ABD6F008"/>
<comment type="caution">
    <text evidence="2">The sequence shown here is derived from an EMBL/GenBank/DDBJ whole genome shotgun (WGS) entry which is preliminary data.</text>
</comment>
<sequence length="125" mass="13878">MTGPVSLLKAVRLTRLLSPCCAESVNSILHGASSLGGLQQKRTIINKTLLHLPDDYPDPWPYQERGIIETRSSFVNFFIFLWRSDFSEDSICEVSTQDSVQMLSHIETCKPGNHAILAISIFGGI</sequence>
<organism evidence="2 3">
    <name type="scientific">Gnathostoma spinigerum</name>
    <dbReference type="NCBI Taxonomy" id="75299"/>
    <lineage>
        <taxon>Eukaryota</taxon>
        <taxon>Metazoa</taxon>
        <taxon>Ecdysozoa</taxon>
        <taxon>Nematoda</taxon>
        <taxon>Chromadorea</taxon>
        <taxon>Rhabditida</taxon>
        <taxon>Spirurina</taxon>
        <taxon>Gnathostomatomorpha</taxon>
        <taxon>Gnathostomatoidea</taxon>
        <taxon>Gnathostomatidae</taxon>
        <taxon>Gnathostoma</taxon>
    </lineage>
</organism>
<accession>A0ABD6F008</accession>
<protein>
    <submittedName>
        <fullName evidence="2">Uncharacterized protein</fullName>
    </submittedName>
</protein>
<dbReference type="Proteomes" id="UP001608902">
    <property type="component" value="Unassembled WGS sequence"/>
</dbReference>
<dbReference type="EMBL" id="JBGFUD010011328">
    <property type="protein sequence ID" value="MFH4983171.1"/>
    <property type="molecule type" value="Genomic_DNA"/>
</dbReference>
<name>A0ABD6F008_9BILA</name>
<keyword evidence="1" id="KW-0732">Signal</keyword>